<dbReference type="GeneID" id="43594858"/>
<dbReference type="AlphaFoldDB" id="A0A370U2M5"/>
<dbReference type="RefSeq" id="XP_031874686.1">
    <property type="nucleotide sequence ID" value="XM_032010632.1"/>
</dbReference>
<evidence type="ECO:0000259" key="2">
    <source>
        <dbReference type="PROSITE" id="PS51184"/>
    </source>
</evidence>
<dbReference type="Proteomes" id="UP000254866">
    <property type="component" value="Unassembled WGS sequence"/>
</dbReference>
<evidence type="ECO:0000313" key="4">
    <source>
        <dbReference type="Proteomes" id="UP000254866"/>
    </source>
</evidence>
<feature type="domain" description="JmjC" evidence="2">
    <location>
        <begin position="191"/>
        <end position="356"/>
    </location>
</feature>
<dbReference type="PANTHER" id="PTHR12461:SF105">
    <property type="entry name" value="HYPOXIA-INDUCIBLE FACTOR 1-ALPHA INHIBITOR"/>
    <property type="match status" value="1"/>
</dbReference>
<proteinExistence type="predicted"/>
<dbReference type="Pfam" id="PF13621">
    <property type="entry name" value="Cupin_8"/>
    <property type="match status" value="1"/>
</dbReference>
<dbReference type="EMBL" id="NPIC01000001">
    <property type="protein sequence ID" value="RDL42030.1"/>
    <property type="molecule type" value="Genomic_DNA"/>
</dbReference>
<accession>A0A370U2M5</accession>
<dbReference type="OrthoDB" id="263283at2759"/>
<keyword evidence="4" id="KW-1185">Reference proteome</keyword>
<feature type="region of interest" description="Disordered" evidence="1">
    <location>
        <begin position="278"/>
        <end position="298"/>
    </location>
</feature>
<name>A0A370U2M5_9HELO</name>
<dbReference type="SUPFAM" id="SSF51197">
    <property type="entry name" value="Clavaminate synthase-like"/>
    <property type="match status" value="1"/>
</dbReference>
<evidence type="ECO:0000256" key="1">
    <source>
        <dbReference type="SAM" id="MobiDB-lite"/>
    </source>
</evidence>
<sequence length="356" mass="39341">MLKTIIRPPSSTLTCSQPIRRSYLSIPPKNPIYRALPASDVLVSYLADVDIDEFRQRAFVPQKPILITTRSPTIPDSATSQTARLLGLGIPAAQKWFCPRRQDGSNGDGAGAPCAVVPSRTYLEPFQEAVLPYELIVNTKDEYIPDTGWPPLGDGVRPVTAPVIDRSLGTKFHRFRAPLQLFLETCGWTLPPKQLYIAQAQIADLPKQLQDDLPTPRIVTEAKLGDVYDANIWMGIPPTYTPLHKDPNPNLFVQLASTKLVRLVPPSIGGQLFREVQEKTGQRGPSSLRGDEMMDGPERDALDEAVWGTDVTEDGVGTGIEVIVRPGEALFIPNGWWHSIKSVGTDVTASVNWWFR</sequence>
<protein>
    <recommendedName>
        <fullName evidence="2">JmjC domain-containing protein</fullName>
    </recommendedName>
</protein>
<organism evidence="3 4">
    <name type="scientific">Venustampulla echinocandica</name>
    <dbReference type="NCBI Taxonomy" id="2656787"/>
    <lineage>
        <taxon>Eukaryota</taxon>
        <taxon>Fungi</taxon>
        <taxon>Dikarya</taxon>
        <taxon>Ascomycota</taxon>
        <taxon>Pezizomycotina</taxon>
        <taxon>Leotiomycetes</taxon>
        <taxon>Helotiales</taxon>
        <taxon>Pleuroascaceae</taxon>
        <taxon>Venustampulla</taxon>
    </lineage>
</organism>
<comment type="caution">
    <text evidence="3">The sequence shown here is derived from an EMBL/GenBank/DDBJ whole genome shotgun (WGS) entry which is preliminary data.</text>
</comment>
<dbReference type="PANTHER" id="PTHR12461">
    <property type="entry name" value="HYPOXIA-INDUCIBLE FACTOR 1 ALPHA INHIBITOR-RELATED"/>
    <property type="match status" value="1"/>
</dbReference>
<dbReference type="Gene3D" id="2.60.120.650">
    <property type="entry name" value="Cupin"/>
    <property type="match status" value="1"/>
</dbReference>
<dbReference type="InterPro" id="IPR003347">
    <property type="entry name" value="JmjC_dom"/>
</dbReference>
<dbReference type="InterPro" id="IPR041667">
    <property type="entry name" value="Cupin_8"/>
</dbReference>
<gene>
    <name evidence="3" type="ORF">BP5553_02009</name>
</gene>
<dbReference type="PROSITE" id="PS51184">
    <property type="entry name" value="JMJC"/>
    <property type="match status" value="1"/>
</dbReference>
<feature type="compositionally biased region" description="Basic and acidic residues" evidence="1">
    <location>
        <begin position="289"/>
        <end position="298"/>
    </location>
</feature>
<evidence type="ECO:0000313" key="3">
    <source>
        <dbReference type="EMBL" id="RDL42030.1"/>
    </source>
</evidence>
<dbReference type="STRING" id="2656787.A0A370U2M5"/>
<dbReference type="SMART" id="SM00558">
    <property type="entry name" value="JmjC"/>
    <property type="match status" value="1"/>
</dbReference>
<reference evidence="3 4" key="1">
    <citation type="journal article" date="2018" name="IMA Fungus">
        <title>IMA Genome-F 9: Draft genome sequence of Annulohypoxylon stygium, Aspergillus mulundensis, Berkeleyomyces basicola (syn. Thielaviopsis basicola), Ceratocystis smalleyi, two Cercospora beticola strains, Coleophoma cylindrospora, Fusarium fracticaudum, Phialophora cf. hyalina, and Morchella septimelata.</title>
        <authorList>
            <person name="Wingfield B.D."/>
            <person name="Bills G.F."/>
            <person name="Dong Y."/>
            <person name="Huang W."/>
            <person name="Nel W.J."/>
            <person name="Swalarsk-Parry B.S."/>
            <person name="Vaghefi N."/>
            <person name="Wilken P.M."/>
            <person name="An Z."/>
            <person name="de Beer Z.W."/>
            <person name="De Vos L."/>
            <person name="Chen L."/>
            <person name="Duong T.A."/>
            <person name="Gao Y."/>
            <person name="Hammerbacher A."/>
            <person name="Kikkert J.R."/>
            <person name="Li Y."/>
            <person name="Li H."/>
            <person name="Li K."/>
            <person name="Li Q."/>
            <person name="Liu X."/>
            <person name="Ma X."/>
            <person name="Naidoo K."/>
            <person name="Pethybridge S.J."/>
            <person name="Sun J."/>
            <person name="Steenkamp E.T."/>
            <person name="van der Nest M.A."/>
            <person name="van Wyk S."/>
            <person name="Wingfield M.J."/>
            <person name="Xiong C."/>
            <person name="Yue Q."/>
            <person name="Zhang X."/>
        </authorList>
    </citation>
    <scope>NUCLEOTIDE SEQUENCE [LARGE SCALE GENOMIC DNA]</scope>
    <source>
        <strain evidence="3 4">BP 5553</strain>
    </source>
</reference>